<organism evidence="1 2">
    <name type="scientific">Aspergillus melleus</name>
    <dbReference type="NCBI Taxonomy" id="138277"/>
    <lineage>
        <taxon>Eukaryota</taxon>
        <taxon>Fungi</taxon>
        <taxon>Dikarya</taxon>
        <taxon>Ascomycota</taxon>
        <taxon>Pezizomycotina</taxon>
        <taxon>Eurotiomycetes</taxon>
        <taxon>Eurotiomycetidae</taxon>
        <taxon>Eurotiales</taxon>
        <taxon>Aspergillaceae</taxon>
        <taxon>Aspergillus</taxon>
        <taxon>Aspergillus subgen. Circumdati</taxon>
    </lineage>
</organism>
<evidence type="ECO:0000313" key="2">
    <source>
        <dbReference type="Proteomes" id="UP001177260"/>
    </source>
</evidence>
<evidence type="ECO:0000313" key="1">
    <source>
        <dbReference type="EMBL" id="KAK1149149.1"/>
    </source>
</evidence>
<dbReference type="Proteomes" id="UP001177260">
    <property type="component" value="Unassembled WGS sequence"/>
</dbReference>
<proteinExistence type="predicted"/>
<gene>
    <name evidence="1" type="ORF">N8T08_006369</name>
</gene>
<sequence length="280" mass="30524">MVSFTHLLTAGLLASSTMAIPHGHTHEQTVHLKRTSPRVVPRELSSKRGAAYNEAGVVNSLSSSGKIGWAYDWNMYSNGELPTDIEFVPMLWGSKMFEGWFVAIQTALASGSSYIMGFNEPDMGEQANMLPGDAAGYYNQYITDLSGQAKLVTPAVTNGVGENLGLTWMRTFLEQCQECGISVLAVHWYGENADDFKKFVNDAVDLANEFNLESTWVTEFALSQDMNAGAASQTSAEFLNTVLPWLDENEAVGRYAYFMCKDGFLLNGGGLSVSGEAYVA</sequence>
<keyword evidence="2" id="KW-1185">Reference proteome</keyword>
<protein>
    <submittedName>
        <fullName evidence="1">Uncharacterized protein</fullName>
    </submittedName>
</protein>
<name>A0ACC3BEE5_9EURO</name>
<accession>A0ACC3BEE5</accession>
<dbReference type="EMBL" id="JAOPJF010000004">
    <property type="protein sequence ID" value="KAK1149149.1"/>
    <property type="molecule type" value="Genomic_DNA"/>
</dbReference>
<comment type="caution">
    <text evidence="1">The sequence shown here is derived from an EMBL/GenBank/DDBJ whole genome shotgun (WGS) entry which is preliminary data.</text>
</comment>
<reference evidence="1 2" key="1">
    <citation type="journal article" date="2023" name="ACS Omega">
        <title>Identification of the Neoaspergillic Acid Biosynthesis Gene Cluster by Establishing an In Vitro CRISPR-Ribonucleoprotein Genetic System in Aspergillus melleus.</title>
        <authorList>
            <person name="Yuan B."/>
            <person name="Grau M.F."/>
            <person name="Murata R.M."/>
            <person name="Torok T."/>
            <person name="Venkateswaran K."/>
            <person name="Stajich J.E."/>
            <person name="Wang C.C.C."/>
        </authorList>
    </citation>
    <scope>NUCLEOTIDE SEQUENCE [LARGE SCALE GENOMIC DNA]</scope>
    <source>
        <strain evidence="1 2">IMV 1140</strain>
    </source>
</reference>